<dbReference type="PANTHER" id="PTHR45626:SF14">
    <property type="entry name" value="ATP-DEPENDENT DNA HELICASE (EUROFUNG)"/>
    <property type="match status" value="1"/>
</dbReference>
<dbReference type="Proteomes" id="UP001610334">
    <property type="component" value="Unassembled WGS sequence"/>
</dbReference>
<comment type="caution">
    <text evidence="6">The sequence shown here is derived from an EMBL/GenBank/DDBJ whole genome shotgun (WGS) entry which is preliminary data.</text>
</comment>
<dbReference type="PANTHER" id="PTHR45626">
    <property type="entry name" value="TRANSCRIPTION TERMINATION FACTOR 2-RELATED"/>
    <property type="match status" value="1"/>
</dbReference>
<keyword evidence="2 6" id="KW-0378">Hydrolase</keyword>
<dbReference type="GO" id="GO:0016787">
    <property type="term" value="F:hydrolase activity"/>
    <property type="evidence" value="ECO:0007669"/>
    <property type="project" value="UniProtKB-KW"/>
</dbReference>
<organism evidence="6 7">
    <name type="scientific">Aspergillus granulosus</name>
    <dbReference type="NCBI Taxonomy" id="176169"/>
    <lineage>
        <taxon>Eukaryota</taxon>
        <taxon>Fungi</taxon>
        <taxon>Dikarya</taxon>
        <taxon>Ascomycota</taxon>
        <taxon>Pezizomycotina</taxon>
        <taxon>Eurotiomycetes</taxon>
        <taxon>Eurotiomycetidae</taxon>
        <taxon>Eurotiales</taxon>
        <taxon>Aspergillaceae</taxon>
        <taxon>Aspergillus</taxon>
        <taxon>Aspergillus subgen. Nidulantes</taxon>
    </lineage>
</organism>
<evidence type="ECO:0000313" key="6">
    <source>
        <dbReference type="EMBL" id="KAL2801674.1"/>
    </source>
</evidence>
<name>A0ABR4GSZ9_9EURO</name>
<keyword evidence="1" id="KW-0547">Nucleotide-binding</keyword>
<dbReference type="Pfam" id="PF00176">
    <property type="entry name" value="SNF2-rel_dom"/>
    <property type="match status" value="1"/>
</dbReference>
<feature type="compositionally biased region" description="Low complexity" evidence="4">
    <location>
        <begin position="195"/>
        <end position="209"/>
    </location>
</feature>
<dbReference type="InterPro" id="IPR050628">
    <property type="entry name" value="SNF2_RAD54_helicase_TF"/>
</dbReference>
<keyword evidence="7" id="KW-1185">Reference proteome</keyword>
<dbReference type="SUPFAM" id="SSF52540">
    <property type="entry name" value="P-loop containing nucleoside triphosphate hydrolases"/>
    <property type="match status" value="2"/>
</dbReference>
<dbReference type="InterPro" id="IPR000330">
    <property type="entry name" value="SNF2_N"/>
</dbReference>
<dbReference type="EMBL" id="JBFXLT010000269">
    <property type="protein sequence ID" value="KAL2801674.1"/>
    <property type="molecule type" value="Genomic_DNA"/>
</dbReference>
<feature type="compositionally biased region" description="Polar residues" evidence="4">
    <location>
        <begin position="260"/>
        <end position="276"/>
    </location>
</feature>
<evidence type="ECO:0000256" key="3">
    <source>
        <dbReference type="ARBA" id="ARBA00022840"/>
    </source>
</evidence>
<feature type="region of interest" description="Disordered" evidence="4">
    <location>
        <begin position="334"/>
        <end position="363"/>
    </location>
</feature>
<reference evidence="6 7" key="1">
    <citation type="submission" date="2024-07" db="EMBL/GenBank/DDBJ databases">
        <title>Section-level genome sequencing and comparative genomics of Aspergillus sections Usti and Cavernicolus.</title>
        <authorList>
            <consortium name="Lawrence Berkeley National Laboratory"/>
            <person name="Nybo J.L."/>
            <person name="Vesth T.C."/>
            <person name="Theobald S."/>
            <person name="Frisvad J.C."/>
            <person name="Larsen T.O."/>
            <person name="Kjaerboelling I."/>
            <person name="Rothschild-Mancinelli K."/>
            <person name="Lyhne E.K."/>
            <person name="Kogle M.E."/>
            <person name="Barry K."/>
            <person name="Clum A."/>
            <person name="Na H."/>
            <person name="Ledsgaard L."/>
            <person name="Lin J."/>
            <person name="Lipzen A."/>
            <person name="Kuo A."/>
            <person name="Riley R."/>
            <person name="Mondo S."/>
            <person name="Labutti K."/>
            <person name="Haridas S."/>
            <person name="Pangalinan J."/>
            <person name="Salamov A.A."/>
            <person name="Simmons B.A."/>
            <person name="Magnuson J.K."/>
            <person name="Chen J."/>
            <person name="Drula E."/>
            <person name="Henrissat B."/>
            <person name="Wiebenga A."/>
            <person name="Lubbers R.J."/>
            <person name="Gomes A.C."/>
            <person name="Makela M.R."/>
            <person name="Stajich J."/>
            <person name="Grigoriev I.V."/>
            <person name="Mortensen U.H."/>
            <person name="De Vries R.P."/>
            <person name="Baker S.E."/>
            <person name="Andersen M.R."/>
        </authorList>
    </citation>
    <scope>NUCLEOTIDE SEQUENCE [LARGE SCALE GENOMIC DNA]</scope>
    <source>
        <strain evidence="6 7">CBS 588.65</strain>
    </source>
</reference>
<dbReference type="Gene3D" id="3.40.50.10810">
    <property type="entry name" value="Tandem AAA-ATPase domain"/>
    <property type="match status" value="1"/>
</dbReference>
<gene>
    <name evidence="6" type="ORF">BJX63DRAFT_438592</name>
</gene>
<protein>
    <submittedName>
        <fullName evidence="6">P-loop containing nucleoside triphosphate hydrolase protein</fullName>
    </submittedName>
</protein>
<dbReference type="InterPro" id="IPR001650">
    <property type="entry name" value="Helicase_C-like"/>
</dbReference>
<feature type="region of interest" description="Disordered" evidence="4">
    <location>
        <begin position="1102"/>
        <end position="1134"/>
    </location>
</feature>
<proteinExistence type="predicted"/>
<dbReference type="InterPro" id="IPR038718">
    <property type="entry name" value="SNF2-like_sf"/>
</dbReference>
<evidence type="ECO:0000256" key="4">
    <source>
        <dbReference type="SAM" id="MobiDB-lite"/>
    </source>
</evidence>
<evidence type="ECO:0000313" key="7">
    <source>
        <dbReference type="Proteomes" id="UP001610334"/>
    </source>
</evidence>
<dbReference type="Gene3D" id="3.40.50.300">
    <property type="entry name" value="P-loop containing nucleotide triphosphate hydrolases"/>
    <property type="match status" value="1"/>
</dbReference>
<sequence length="1134" mass="128069">MEDFDEDLDDTMLAQMLAMDQDGLDDVPEETKLAGFDIKELKSWEHIRLALESVENVQELKDWARSPLFRPHFLHYYSDAILPLQTQGETIPRGESFTTIVLRLETAALSGDTRYNDLKHWPLEWKQKLVWAIIRLVRLDFAKTRIAKGIALLNLTGDIADSIRKKVGAVNSRSASPAPLLNLNAASPAALLDPQAASPAPLLDPQAASPSPPASPSPAASRKRGKTLKKASPAITSAPRTRSQAKRLNQADTETIPATPLSTITPSNAEPASSNLLEEDTPGSKAPHWKEELIPATKRDLKPISQTPDLNKKFWQYHLIECCLQKIETQIKAEELDGEREPETPQKVPKGKPTNKQDKQSMTPFKVLEATALTSSVYKNSLDNLIFAQQTVETISTLHANTLGGRPELIQPTQESVRLAQTYQEWTDCSDFQPQNHEEACEKLKIANPEYPKLESMRINARFRFWQPVAVYAIHQFRQNELLRGCLLADVRATISKEKPTLIICPPHLVWQWASEIMKITSKLKVMVYFGDAREVPPVQVKVLKKLTSTSPWLNSEQAHHGVVITSFQTLAQRHGPAARDAWRDGHSTPWPGNLEGIFDTLVIDEAHALRNRNTAQWTAVSWVDADWNILATGTPMFNSAKDFGGLYPFLFAKHNQLLWSGVAQTVNPFSLPADDPKIHLCLTPSAVDKWILQDNLDNVTRGLRMRQVWKSLIIRRTLSSSVGGKRIGNNIPPTQYRMVFVRYSVEERVQYDKWWKQLRRNLFVKTREGQLVWNMAKFRELTLITTWLWFRYCHHILVKASMRVINTQATKLVLAPQLITKCLKMEQAIAARKREIGGDVSEEAFSDIPQSFTDEQCLMLLLRGSPKLRALLNNIQQEVFLHNEKSIVWCTTPSQQAFISAALHHCHIDNRMYHAELTTRERVDLAMDFTTKPDSCMVLVCSYYVNSAGSSLQHLCRNVHLFDTPSSEPMKEQAIGRSLRVGQTRTVKIYNYVVEDSFNTNIFARNLNKAVPELVATMNWSVFADTLDIPEGDLEEPVLNIGVWVKNQDGTVSKVRHAPTDTIPENRRLSAEAVIQVLMSTMKAGVEWRELSDLDMQYLKDQEDMAAAEEDPASKTEGSASGEKETTEMEDLE</sequence>
<evidence type="ECO:0000256" key="2">
    <source>
        <dbReference type="ARBA" id="ARBA00022801"/>
    </source>
</evidence>
<dbReference type="PROSITE" id="PS51194">
    <property type="entry name" value="HELICASE_CTER"/>
    <property type="match status" value="1"/>
</dbReference>
<feature type="compositionally biased region" description="Basic and acidic residues" evidence="4">
    <location>
        <begin position="334"/>
        <end position="344"/>
    </location>
</feature>
<feature type="compositionally biased region" description="Polar residues" evidence="4">
    <location>
        <begin position="234"/>
        <end position="253"/>
    </location>
</feature>
<accession>A0ABR4GSZ9</accession>
<feature type="region of interest" description="Disordered" evidence="4">
    <location>
        <begin position="195"/>
        <end position="287"/>
    </location>
</feature>
<dbReference type="InterPro" id="IPR027417">
    <property type="entry name" value="P-loop_NTPase"/>
</dbReference>
<evidence type="ECO:0000259" key="5">
    <source>
        <dbReference type="PROSITE" id="PS51194"/>
    </source>
</evidence>
<keyword evidence="3" id="KW-0067">ATP-binding</keyword>
<feature type="domain" description="Helicase C-terminal" evidence="5">
    <location>
        <begin position="868"/>
        <end position="1023"/>
    </location>
</feature>
<evidence type="ECO:0000256" key="1">
    <source>
        <dbReference type="ARBA" id="ARBA00022741"/>
    </source>
</evidence>